<dbReference type="Proteomes" id="UP000254664">
    <property type="component" value="Unassembled WGS sequence"/>
</dbReference>
<keyword evidence="4" id="KW-0521">NADP</keyword>
<dbReference type="EC" id="1.6.99.1" evidence="7"/>
<accession>A0A381J7D1</accession>
<keyword evidence="8" id="KW-1185">Reference proteome</keyword>
<dbReference type="RefSeq" id="WP_115640453.1">
    <property type="nucleotide sequence ID" value="NZ_UFWZ01000001.1"/>
</dbReference>
<evidence type="ECO:0000256" key="2">
    <source>
        <dbReference type="ARBA" id="ARBA00022630"/>
    </source>
</evidence>
<dbReference type="AlphaFoldDB" id="A0A381J7D1"/>
<dbReference type="SUPFAM" id="SSF51395">
    <property type="entry name" value="FMN-linked oxidoreductases"/>
    <property type="match status" value="1"/>
</dbReference>
<gene>
    <name evidence="7" type="primary">namA</name>
    <name evidence="7" type="ORF">NCTC9836_00657</name>
</gene>
<dbReference type="EMBL" id="UFWZ01000001">
    <property type="protein sequence ID" value="SUY46226.1"/>
    <property type="molecule type" value="Genomic_DNA"/>
</dbReference>
<keyword evidence="2" id="KW-0285">Flavoprotein</keyword>
<dbReference type="InterPro" id="IPR013785">
    <property type="entry name" value="Aldolase_TIM"/>
</dbReference>
<dbReference type="GO" id="GO:0010181">
    <property type="term" value="F:FMN binding"/>
    <property type="evidence" value="ECO:0007669"/>
    <property type="project" value="InterPro"/>
</dbReference>
<evidence type="ECO:0000313" key="7">
    <source>
        <dbReference type="EMBL" id="SUY46226.1"/>
    </source>
</evidence>
<dbReference type="OrthoDB" id="9772736at2"/>
<comment type="cofactor">
    <cofactor evidence="1">
        <name>FMN</name>
        <dbReference type="ChEBI" id="CHEBI:58210"/>
    </cofactor>
</comment>
<dbReference type="CDD" id="cd02932">
    <property type="entry name" value="OYE_YqiM_FMN"/>
    <property type="match status" value="1"/>
</dbReference>
<dbReference type="Gene3D" id="3.20.20.70">
    <property type="entry name" value="Aldolase class I"/>
    <property type="match status" value="1"/>
</dbReference>
<organism evidence="7 8">
    <name type="scientific">Clostridium putrefaciens</name>
    <dbReference type="NCBI Taxonomy" id="99675"/>
    <lineage>
        <taxon>Bacteria</taxon>
        <taxon>Bacillati</taxon>
        <taxon>Bacillota</taxon>
        <taxon>Clostridia</taxon>
        <taxon>Eubacteriales</taxon>
        <taxon>Clostridiaceae</taxon>
        <taxon>Clostridium</taxon>
    </lineage>
</organism>
<proteinExistence type="predicted"/>
<dbReference type="GO" id="GO:0050661">
    <property type="term" value="F:NADP binding"/>
    <property type="evidence" value="ECO:0007669"/>
    <property type="project" value="InterPro"/>
</dbReference>
<dbReference type="PANTHER" id="PTHR43303:SF4">
    <property type="entry name" value="NADPH DEHYDROGENASE C23G7.10C-RELATED"/>
    <property type="match status" value="1"/>
</dbReference>
<evidence type="ECO:0000256" key="4">
    <source>
        <dbReference type="ARBA" id="ARBA00022857"/>
    </source>
</evidence>
<name>A0A381J7D1_9CLOT</name>
<dbReference type="Pfam" id="PF00724">
    <property type="entry name" value="Oxidored_FMN"/>
    <property type="match status" value="1"/>
</dbReference>
<dbReference type="GO" id="GO:0003959">
    <property type="term" value="F:NADPH dehydrogenase activity"/>
    <property type="evidence" value="ECO:0007669"/>
    <property type="project" value="UniProtKB-EC"/>
</dbReference>
<sequence length="338" mass="37896">MKIFERYKLKDIEFKNRIVLPPMCMYSADENGMAKMFHFVHYTERAIGGAGLIILEATAISPNGRISDNDLGIWDDSHIDGLKTIANSVKDNGAKVAIQLAHAGRKCEAKAGYIVAPSDISFSERYREPKALSKDEIKDIVKGFKDAAARSEKAGFDMIEIHGAHGYLINEFLSPLTNEREDEYGGSTKNRVRFLNEILDGINEVWPLSKPISLRVSASDYAEGGIDVNEMVNIINLIKNKVDIIHVSSGAVVDTQIKTYPGYQVKFAEYIKDNCQIPTIAVGLIENSDMVEEILENERADMVALGRELLRNPYWTLQVAKKSGIEIEFPKQYERSFK</sequence>
<evidence type="ECO:0000256" key="1">
    <source>
        <dbReference type="ARBA" id="ARBA00001917"/>
    </source>
</evidence>
<dbReference type="InterPro" id="IPR001155">
    <property type="entry name" value="OxRdtase_FMN_N"/>
</dbReference>
<keyword evidence="5 7" id="KW-0560">Oxidoreductase</keyword>
<protein>
    <submittedName>
        <fullName evidence="7">NADH:flavin oxidoreductase</fullName>
        <ecNumber evidence="7">1.6.99.1</ecNumber>
    </submittedName>
</protein>
<evidence type="ECO:0000256" key="5">
    <source>
        <dbReference type="ARBA" id="ARBA00023002"/>
    </source>
</evidence>
<evidence type="ECO:0000256" key="3">
    <source>
        <dbReference type="ARBA" id="ARBA00022643"/>
    </source>
</evidence>
<feature type="domain" description="NADH:flavin oxidoreductase/NADH oxidase N-terminal" evidence="6">
    <location>
        <begin position="2"/>
        <end position="322"/>
    </location>
</feature>
<dbReference type="PANTHER" id="PTHR43303">
    <property type="entry name" value="NADPH DEHYDROGENASE C23G7.10C-RELATED"/>
    <property type="match status" value="1"/>
</dbReference>
<evidence type="ECO:0000313" key="8">
    <source>
        <dbReference type="Proteomes" id="UP000254664"/>
    </source>
</evidence>
<keyword evidence="3" id="KW-0288">FMN</keyword>
<dbReference type="NCBIfam" id="NF010047">
    <property type="entry name" value="PRK13523.1"/>
    <property type="match status" value="1"/>
</dbReference>
<evidence type="ECO:0000259" key="6">
    <source>
        <dbReference type="Pfam" id="PF00724"/>
    </source>
</evidence>
<reference evidence="7 8" key="1">
    <citation type="submission" date="2018-06" db="EMBL/GenBank/DDBJ databases">
        <authorList>
            <consortium name="Pathogen Informatics"/>
            <person name="Doyle S."/>
        </authorList>
    </citation>
    <scope>NUCLEOTIDE SEQUENCE [LARGE SCALE GENOMIC DNA]</scope>
    <source>
        <strain evidence="7 8">NCTC9836</strain>
    </source>
</reference>
<dbReference type="InterPro" id="IPR044152">
    <property type="entry name" value="YqjM-like"/>
</dbReference>